<dbReference type="HAMAP" id="MF_00163">
    <property type="entry name" value="Pep_deformylase"/>
    <property type="match status" value="1"/>
</dbReference>
<evidence type="ECO:0000313" key="7">
    <source>
        <dbReference type="EMBL" id="SDG61185.1"/>
    </source>
</evidence>
<sequence>MAVREILILPDPLLRKVAETVENFDDDLKKTVDDMFETMYDAPGIGLAGPQIGYMKRVVVIDLADEENPDSGKIAMVNPEIVGMSEETAVSEEGCLSIPELYYEVERPAEVTVKYFTPEGEEVTRKATGRLAVCMQHEIDHLDGVLYIDYLSRLKRDRVMKKFQKRARLVS</sequence>
<dbReference type="SUPFAM" id="SSF56420">
    <property type="entry name" value="Peptide deformylase"/>
    <property type="match status" value="1"/>
</dbReference>
<comment type="function">
    <text evidence="6">Removes the formyl group from the N-terminal Met of newly synthesized proteins. Requires at least a dipeptide for an efficient rate of reaction. N-terminal L-methionine is a prerequisite for activity but the enzyme has broad specificity at other positions.</text>
</comment>
<keyword evidence="5 6" id="KW-0408">Iron</keyword>
<dbReference type="PRINTS" id="PR01576">
    <property type="entry name" value="PDEFORMYLASE"/>
</dbReference>
<keyword evidence="8" id="KW-1185">Reference proteome</keyword>
<reference evidence="7 8" key="1">
    <citation type="submission" date="2016-10" db="EMBL/GenBank/DDBJ databases">
        <authorList>
            <person name="de Groot N.N."/>
        </authorList>
    </citation>
    <scope>NUCLEOTIDE SEQUENCE [LARGE SCALE GENOMIC DNA]</scope>
    <source>
        <strain evidence="7 8">CGMCC 1.10267</strain>
    </source>
</reference>
<dbReference type="EC" id="3.5.1.88" evidence="6"/>
<comment type="catalytic activity">
    <reaction evidence="6">
        <text>N-terminal N-formyl-L-methionyl-[peptide] + H2O = N-terminal L-methionyl-[peptide] + formate</text>
        <dbReference type="Rhea" id="RHEA:24420"/>
        <dbReference type="Rhea" id="RHEA-COMP:10639"/>
        <dbReference type="Rhea" id="RHEA-COMP:10640"/>
        <dbReference type="ChEBI" id="CHEBI:15377"/>
        <dbReference type="ChEBI" id="CHEBI:15740"/>
        <dbReference type="ChEBI" id="CHEBI:49298"/>
        <dbReference type="ChEBI" id="CHEBI:64731"/>
        <dbReference type="EC" id="3.5.1.88"/>
    </reaction>
</comment>
<evidence type="ECO:0000256" key="6">
    <source>
        <dbReference type="HAMAP-Rule" id="MF_00163"/>
    </source>
</evidence>
<dbReference type="PIRSF" id="PIRSF004749">
    <property type="entry name" value="Pep_def"/>
    <property type="match status" value="1"/>
</dbReference>
<evidence type="ECO:0000313" key="8">
    <source>
        <dbReference type="Proteomes" id="UP000199495"/>
    </source>
</evidence>
<evidence type="ECO:0000256" key="4">
    <source>
        <dbReference type="ARBA" id="ARBA00022917"/>
    </source>
</evidence>
<dbReference type="InterPro" id="IPR023635">
    <property type="entry name" value="Peptide_deformylase"/>
</dbReference>
<protein>
    <recommendedName>
        <fullName evidence="6">Peptide deformylase</fullName>
        <shortName evidence="6">PDF</shortName>
        <ecNumber evidence="6">3.5.1.88</ecNumber>
    </recommendedName>
    <alternativeName>
        <fullName evidence="6">Polypeptide deformylase</fullName>
    </alternativeName>
</protein>
<evidence type="ECO:0000256" key="1">
    <source>
        <dbReference type="ARBA" id="ARBA00010759"/>
    </source>
</evidence>
<feature type="active site" evidence="6">
    <location>
        <position position="138"/>
    </location>
</feature>
<keyword evidence="4 6" id="KW-0648">Protein biosynthesis</keyword>
<dbReference type="STRING" id="440168.SAMN04487974_104242"/>
<dbReference type="PANTHER" id="PTHR10458">
    <property type="entry name" value="PEPTIDE DEFORMYLASE"/>
    <property type="match status" value="1"/>
</dbReference>
<dbReference type="CDD" id="cd00487">
    <property type="entry name" value="Pep_deformylase"/>
    <property type="match status" value="1"/>
</dbReference>
<name>A0A1G7VMZ8_9HYPH</name>
<comment type="cofactor">
    <cofactor evidence="6">
        <name>Fe(2+)</name>
        <dbReference type="ChEBI" id="CHEBI:29033"/>
    </cofactor>
    <text evidence="6">Binds 1 Fe(2+) ion.</text>
</comment>
<dbReference type="OrthoDB" id="9804313at2"/>
<comment type="similarity">
    <text evidence="1 6">Belongs to the polypeptide deformylase family.</text>
</comment>
<dbReference type="NCBIfam" id="NF001159">
    <property type="entry name" value="PRK00150.1-3"/>
    <property type="match status" value="1"/>
</dbReference>
<dbReference type="RefSeq" id="WP_090595500.1">
    <property type="nucleotide sequence ID" value="NZ_FNCS01000004.1"/>
</dbReference>
<dbReference type="GO" id="GO:0042586">
    <property type="term" value="F:peptide deformylase activity"/>
    <property type="evidence" value="ECO:0007669"/>
    <property type="project" value="UniProtKB-UniRule"/>
</dbReference>
<keyword evidence="3 6" id="KW-0378">Hydrolase</keyword>
<feature type="binding site" evidence="6">
    <location>
        <position position="137"/>
    </location>
    <ligand>
        <name>Fe cation</name>
        <dbReference type="ChEBI" id="CHEBI:24875"/>
    </ligand>
</feature>
<gene>
    <name evidence="6" type="primary">def</name>
    <name evidence="7" type="ORF">SAMN04487974_104242</name>
</gene>
<organism evidence="7 8">
    <name type="scientific">Pelagibacterium luteolum</name>
    <dbReference type="NCBI Taxonomy" id="440168"/>
    <lineage>
        <taxon>Bacteria</taxon>
        <taxon>Pseudomonadati</taxon>
        <taxon>Pseudomonadota</taxon>
        <taxon>Alphaproteobacteria</taxon>
        <taxon>Hyphomicrobiales</taxon>
        <taxon>Devosiaceae</taxon>
        <taxon>Pelagibacterium</taxon>
    </lineage>
</organism>
<feature type="binding site" evidence="6">
    <location>
        <position position="95"/>
    </location>
    <ligand>
        <name>Fe cation</name>
        <dbReference type="ChEBI" id="CHEBI:24875"/>
    </ligand>
</feature>
<dbReference type="Pfam" id="PF01327">
    <property type="entry name" value="Pep_deformylase"/>
    <property type="match status" value="1"/>
</dbReference>
<dbReference type="PANTHER" id="PTHR10458:SF22">
    <property type="entry name" value="PEPTIDE DEFORMYLASE"/>
    <property type="match status" value="1"/>
</dbReference>
<dbReference type="AlphaFoldDB" id="A0A1G7VMZ8"/>
<keyword evidence="2 6" id="KW-0479">Metal-binding</keyword>
<evidence type="ECO:0000256" key="5">
    <source>
        <dbReference type="ARBA" id="ARBA00023004"/>
    </source>
</evidence>
<dbReference type="NCBIfam" id="TIGR00079">
    <property type="entry name" value="pept_deformyl"/>
    <property type="match status" value="1"/>
</dbReference>
<dbReference type="InterPro" id="IPR036821">
    <property type="entry name" value="Peptide_deformylase_sf"/>
</dbReference>
<accession>A0A1G7VMZ8</accession>
<dbReference type="Gene3D" id="3.90.45.10">
    <property type="entry name" value="Peptide deformylase"/>
    <property type="match status" value="1"/>
</dbReference>
<dbReference type="FunFam" id="3.90.45.10:FF:000005">
    <property type="entry name" value="Peptide deformylase"/>
    <property type="match status" value="1"/>
</dbReference>
<evidence type="ECO:0000256" key="2">
    <source>
        <dbReference type="ARBA" id="ARBA00022723"/>
    </source>
</evidence>
<dbReference type="GO" id="GO:0046872">
    <property type="term" value="F:metal ion binding"/>
    <property type="evidence" value="ECO:0007669"/>
    <property type="project" value="UniProtKB-KW"/>
</dbReference>
<dbReference type="EMBL" id="FNCS01000004">
    <property type="protein sequence ID" value="SDG61185.1"/>
    <property type="molecule type" value="Genomic_DNA"/>
</dbReference>
<evidence type="ECO:0000256" key="3">
    <source>
        <dbReference type="ARBA" id="ARBA00022801"/>
    </source>
</evidence>
<dbReference type="Proteomes" id="UP000199495">
    <property type="component" value="Unassembled WGS sequence"/>
</dbReference>
<dbReference type="GO" id="GO:0006412">
    <property type="term" value="P:translation"/>
    <property type="evidence" value="ECO:0007669"/>
    <property type="project" value="UniProtKB-UniRule"/>
</dbReference>
<proteinExistence type="inferred from homology"/>
<feature type="binding site" evidence="6">
    <location>
        <position position="141"/>
    </location>
    <ligand>
        <name>Fe cation</name>
        <dbReference type="ChEBI" id="CHEBI:24875"/>
    </ligand>
</feature>